<dbReference type="EMBL" id="UOGH01000164">
    <property type="protein sequence ID" value="VAX30425.1"/>
    <property type="molecule type" value="Genomic_DNA"/>
</dbReference>
<protein>
    <submittedName>
        <fullName evidence="1">Uncharacterized protein</fullName>
    </submittedName>
</protein>
<gene>
    <name evidence="1" type="ORF">MNBD_NITROSPIRAE02-737</name>
</gene>
<proteinExistence type="predicted"/>
<evidence type="ECO:0000313" key="1">
    <source>
        <dbReference type="EMBL" id="VAX30425.1"/>
    </source>
</evidence>
<sequence length="51" mass="5840">MTESSLILDRHRVCLRGNFAINHPGEFAAKLKPFRLYHTAHFSGFVTKKPV</sequence>
<name>A0A3B1DFD1_9ZZZZ</name>
<accession>A0A3B1DFD1</accession>
<dbReference type="AlphaFoldDB" id="A0A3B1DFD1"/>
<reference evidence="1" key="1">
    <citation type="submission" date="2018-06" db="EMBL/GenBank/DDBJ databases">
        <authorList>
            <person name="Zhirakovskaya E."/>
        </authorList>
    </citation>
    <scope>NUCLEOTIDE SEQUENCE</scope>
</reference>
<organism evidence="1">
    <name type="scientific">hydrothermal vent metagenome</name>
    <dbReference type="NCBI Taxonomy" id="652676"/>
    <lineage>
        <taxon>unclassified sequences</taxon>
        <taxon>metagenomes</taxon>
        <taxon>ecological metagenomes</taxon>
    </lineage>
</organism>